<evidence type="ECO:0000313" key="2">
    <source>
        <dbReference type="EMBL" id="KAG2954435.1"/>
    </source>
</evidence>
<dbReference type="EMBL" id="RCML01003536">
    <property type="protein sequence ID" value="KAG2954435.1"/>
    <property type="molecule type" value="Genomic_DNA"/>
</dbReference>
<accession>A0A8T1EM80</accession>
<dbReference type="Gene3D" id="3.40.50.2020">
    <property type="match status" value="1"/>
</dbReference>
<dbReference type="InterPro" id="IPR000836">
    <property type="entry name" value="PRTase_dom"/>
</dbReference>
<feature type="domain" description="Phosphoribosyltransferase" evidence="1">
    <location>
        <begin position="5"/>
        <end position="140"/>
    </location>
</feature>
<dbReference type="SUPFAM" id="SSF53271">
    <property type="entry name" value="PRTase-like"/>
    <property type="match status" value="1"/>
</dbReference>
<proteinExistence type="predicted"/>
<dbReference type="Proteomes" id="UP000697107">
    <property type="component" value="Unassembled WGS sequence"/>
</dbReference>
<reference evidence="2" key="1">
    <citation type="submission" date="2018-10" db="EMBL/GenBank/DDBJ databases">
        <title>Effector identification in a new, highly contiguous assembly of the strawberry crown rot pathogen Phytophthora cactorum.</title>
        <authorList>
            <person name="Armitage A.D."/>
            <person name="Nellist C.F."/>
            <person name="Bates H."/>
            <person name="Vickerstaff R.J."/>
            <person name="Harrison R.J."/>
        </authorList>
    </citation>
    <scope>NUCLEOTIDE SEQUENCE</scope>
    <source>
        <strain evidence="2">P415</strain>
    </source>
</reference>
<gene>
    <name evidence="2" type="ORF">PC118_g24854</name>
</gene>
<dbReference type="Pfam" id="PF14681">
    <property type="entry name" value="UPRTase"/>
    <property type="match status" value="1"/>
</dbReference>
<comment type="caution">
    <text evidence="2">The sequence shown here is derived from an EMBL/GenBank/DDBJ whole genome shotgun (WGS) entry which is preliminary data.</text>
</comment>
<dbReference type="InterPro" id="IPR029057">
    <property type="entry name" value="PRTase-like"/>
</dbReference>
<dbReference type="AlphaFoldDB" id="A0A8T1EM80"/>
<protein>
    <recommendedName>
        <fullName evidence="1">Phosphoribosyltransferase domain-containing protein</fullName>
    </recommendedName>
</protein>
<evidence type="ECO:0000259" key="1">
    <source>
        <dbReference type="Pfam" id="PF14681"/>
    </source>
</evidence>
<sequence>MEDKGMVLLRAFSTISPTSPTGVVSIHARTSDDKNRDDGMWASIHAQLPPVSSRQAVLLLDIQCATGNDACAVLHHLVHEMQISAKSIYFVTVISSFEGLQTVFRHFPDVTLIVAQVDTELDADQRIRPGIGDFMQRFWNVHSDPSTL</sequence>
<organism evidence="2 3">
    <name type="scientific">Phytophthora cactorum</name>
    <dbReference type="NCBI Taxonomy" id="29920"/>
    <lineage>
        <taxon>Eukaryota</taxon>
        <taxon>Sar</taxon>
        <taxon>Stramenopiles</taxon>
        <taxon>Oomycota</taxon>
        <taxon>Peronosporomycetes</taxon>
        <taxon>Peronosporales</taxon>
        <taxon>Peronosporaceae</taxon>
        <taxon>Phytophthora</taxon>
    </lineage>
</organism>
<evidence type="ECO:0000313" key="3">
    <source>
        <dbReference type="Proteomes" id="UP000697107"/>
    </source>
</evidence>
<name>A0A8T1EM80_9STRA</name>
<dbReference type="VEuPathDB" id="FungiDB:PC110_g22560"/>